<feature type="transmembrane region" description="Helical" evidence="1">
    <location>
        <begin position="363"/>
        <end position="384"/>
    </location>
</feature>
<proteinExistence type="predicted"/>
<dbReference type="OrthoDB" id="2014935at2"/>
<feature type="transmembrane region" description="Helical" evidence="1">
    <location>
        <begin position="308"/>
        <end position="331"/>
    </location>
</feature>
<comment type="caution">
    <text evidence="2">The sequence shown here is derived from an EMBL/GenBank/DDBJ whole genome shotgun (WGS) entry which is preliminary data.</text>
</comment>
<feature type="transmembrane region" description="Helical" evidence="1">
    <location>
        <begin position="41"/>
        <end position="59"/>
    </location>
</feature>
<feature type="transmembrane region" description="Helical" evidence="1">
    <location>
        <begin position="444"/>
        <end position="469"/>
    </location>
</feature>
<feature type="transmembrane region" description="Helical" evidence="1">
    <location>
        <begin position="258"/>
        <end position="279"/>
    </location>
</feature>
<evidence type="ECO:0000313" key="2">
    <source>
        <dbReference type="EMBL" id="PCC38138.1"/>
    </source>
</evidence>
<keyword evidence="3" id="KW-1185">Reference proteome</keyword>
<keyword evidence="1" id="KW-0812">Transmembrane</keyword>
<feature type="transmembrane region" description="Helical" evidence="1">
    <location>
        <begin position="104"/>
        <end position="121"/>
    </location>
</feature>
<feature type="transmembrane region" description="Helical" evidence="1">
    <location>
        <begin position="180"/>
        <end position="201"/>
    </location>
</feature>
<evidence type="ECO:0000313" key="3">
    <source>
        <dbReference type="Proteomes" id="UP000218598"/>
    </source>
</evidence>
<protein>
    <submittedName>
        <fullName evidence="2">Polyketide antibiotic transporter</fullName>
    </submittedName>
</protein>
<organism evidence="2 3">
    <name type="scientific">Brachybacterium alimentarium</name>
    <dbReference type="NCBI Taxonomy" id="47845"/>
    <lineage>
        <taxon>Bacteria</taxon>
        <taxon>Bacillati</taxon>
        <taxon>Actinomycetota</taxon>
        <taxon>Actinomycetes</taxon>
        <taxon>Micrococcales</taxon>
        <taxon>Dermabacteraceae</taxon>
        <taxon>Brachybacterium</taxon>
    </lineage>
</organism>
<feature type="transmembrane region" description="Helical" evidence="1">
    <location>
        <begin position="149"/>
        <end position="174"/>
    </location>
</feature>
<name>A0A2A3YFU4_9MICO</name>
<keyword evidence="1" id="KW-0472">Membrane</keyword>
<accession>A0A2A3YFU4</accession>
<sequence>MTTTTRHSSGPTHALEVAPVYPLTGLGGLLRLYGRISRRQIIIWVLAIGLSVAASVAAMKGVYPDQQALDARAALLENPSAVMMTGPAFALDHYTFWAMVANELLLYVLVAVAIMSILLMVRHTRAEEEAGRLELVRALPVGRSAPPTAALLLVALANAGVGVSVVLGLLVTGGPLVDSLAVGLATALTGMVFGGVAALTAQVTEHAGSASGLALGAAAVSFMVRGIGDVVDAQGSWLSWFSPFAWAQQTRLFVDLRWWPLAVTLAAILVLLGLAAVLSRRRDVGAGLRPAAHGPATATRSLPDPAGLAVRLVTPMMVAWAVGLFLFAIAFGSLANSLQDMVSEIPAVGDMVPLDLDDLTTSFAAYVLQMLAIGPLGLIVAGILRLRTEEQEGRLAGILMAGSSRTSTAVRWVLVVALSTTVVQLLLGLGLGIGLLQATGETSWLAVMPLAALAALPAIALAGAVTVALYGLRLRLAGVAWLLVIWAAIDTFLGDLLDLPDVVRSISPLRHVPLVPDADLDVSALAGMSVLAVLLVLVGLWGLRRRDLAAG</sequence>
<evidence type="ECO:0000256" key="1">
    <source>
        <dbReference type="SAM" id="Phobius"/>
    </source>
</evidence>
<feature type="transmembrane region" description="Helical" evidence="1">
    <location>
        <begin position="213"/>
        <end position="238"/>
    </location>
</feature>
<dbReference type="RefSeq" id="WP_096197677.1">
    <property type="nucleotide sequence ID" value="NZ_NRGR01000025.1"/>
</dbReference>
<feature type="transmembrane region" description="Helical" evidence="1">
    <location>
        <begin position="476"/>
        <end position="494"/>
    </location>
</feature>
<dbReference type="EMBL" id="NRGR01000025">
    <property type="protein sequence ID" value="PCC38138.1"/>
    <property type="molecule type" value="Genomic_DNA"/>
</dbReference>
<gene>
    <name evidence="2" type="ORF">CIK66_15475</name>
</gene>
<reference evidence="2 3" key="1">
    <citation type="journal article" date="2017" name="Elife">
        <title>Extensive horizontal gene transfer in cheese-associated bacteria.</title>
        <authorList>
            <person name="Bonham K.S."/>
            <person name="Wolfe B.E."/>
            <person name="Dutton R.J."/>
        </authorList>
    </citation>
    <scope>NUCLEOTIDE SEQUENCE [LARGE SCALE GENOMIC DNA]</scope>
    <source>
        <strain evidence="2 3">341_9</strain>
    </source>
</reference>
<dbReference type="AlphaFoldDB" id="A0A2A3YFU4"/>
<keyword evidence="1" id="KW-1133">Transmembrane helix</keyword>
<dbReference type="Proteomes" id="UP000218598">
    <property type="component" value="Unassembled WGS sequence"/>
</dbReference>
<feature type="transmembrane region" description="Helical" evidence="1">
    <location>
        <begin position="412"/>
        <end position="438"/>
    </location>
</feature>
<feature type="transmembrane region" description="Helical" evidence="1">
    <location>
        <begin position="522"/>
        <end position="543"/>
    </location>
</feature>